<gene>
    <name evidence="1" type="ORF">C9I49_07115</name>
</gene>
<evidence type="ECO:0000313" key="2">
    <source>
        <dbReference type="Proteomes" id="UP000245056"/>
    </source>
</evidence>
<dbReference type="OrthoDB" id="6900326at2"/>
<protein>
    <submittedName>
        <fullName evidence="1">Uncharacterized protein</fullName>
    </submittedName>
</protein>
<proteinExistence type="predicted"/>
<comment type="caution">
    <text evidence="1">The sequence shown here is derived from an EMBL/GenBank/DDBJ whole genome shotgun (WGS) entry which is preliminary data.</text>
</comment>
<evidence type="ECO:0000313" key="1">
    <source>
        <dbReference type="EMBL" id="PWE46699.1"/>
    </source>
</evidence>
<dbReference type="EMBL" id="QFAW01000007">
    <property type="protein sequence ID" value="PWE46699.1"/>
    <property type="molecule type" value="Genomic_DNA"/>
</dbReference>
<organism evidence="1 2">
    <name type="scientific">Pseudomonas prosekii</name>
    <dbReference type="NCBI Taxonomy" id="1148509"/>
    <lineage>
        <taxon>Bacteria</taxon>
        <taxon>Pseudomonadati</taxon>
        <taxon>Pseudomonadota</taxon>
        <taxon>Gammaproteobacteria</taxon>
        <taxon>Pseudomonadales</taxon>
        <taxon>Pseudomonadaceae</taxon>
        <taxon>Pseudomonas</taxon>
    </lineage>
</organism>
<accession>A0A2U2DBF7</accession>
<sequence>MENDVNIFTTLTREQAGMLLKTLRADYAHQFNAYWYEERFNTVPIHLRHDSLIATFPTMAAQKRLIGALSFGLGRRCEI</sequence>
<dbReference type="Proteomes" id="UP000245056">
    <property type="component" value="Unassembled WGS sequence"/>
</dbReference>
<name>A0A2U2DBF7_9PSED</name>
<reference evidence="1 2" key="1">
    <citation type="submission" date="2018-05" db="EMBL/GenBank/DDBJ databases">
        <title>Genome sequences of two Antarctic strains of Pseudomonas prosekii: insights into adaptation to extreme conditions.</title>
        <authorList>
            <person name="Snopkova K."/>
            <person name="Dufkova K."/>
            <person name="Cejkova D."/>
            <person name="Sedlacek I."/>
            <person name="Smajs D."/>
        </authorList>
    </citation>
    <scope>NUCLEOTIDE SEQUENCE [LARGE SCALE GENOMIC DNA]</scope>
    <source>
        <strain evidence="1 2">P2673</strain>
    </source>
</reference>
<dbReference type="AlphaFoldDB" id="A0A2U2DBF7"/>
<dbReference type="RefSeq" id="WP_109520515.1">
    <property type="nucleotide sequence ID" value="NZ_QFAW01000007.1"/>
</dbReference>